<dbReference type="PRINTS" id="PR02054">
    <property type="entry name" value="FAM175PLANT"/>
</dbReference>
<protein>
    <submittedName>
        <fullName evidence="1">Uncharacterized protein</fullName>
    </submittedName>
</protein>
<accession>A0A426ZBL3</accession>
<dbReference type="PANTHER" id="PTHR31728:SF5">
    <property type="entry name" value="OS07G0540200 PROTEIN"/>
    <property type="match status" value="1"/>
</dbReference>
<dbReference type="AlphaFoldDB" id="A0A426ZBL3"/>
<dbReference type="EMBL" id="AMZH03007438">
    <property type="protein sequence ID" value="RRT61323.1"/>
    <property type="molecule type" value="Genomic_DNA"/>
</dbReference>
<dbReference type="Proteomes" id="UP000287651">
    <property type="component" value="Unassembled WGS sequence"/>
</dbReference>
<name>A0A426ZBL3_ENSVE</name>
<dbReference type="GO" id="GO:0005634">
    <property type="term" value="C:nucleus"/>
    <property type="evidence" value="ECO:0007669"/>
    <property type="project" value="TreeGrafter"/>
</dbReference>
<dbReference type="InterPro" id="IPR023241">
    <property type="entry name" value="FAM175_plant"/>
</dbReference>
<dbReference type="PANTHER" id="PTHR31728">
    <property type="entry name" value="ABRAXAS FAMILY MEMBER"/>
    <property type="match status" value="1"/>
</dbReference>
<dbReference type="GO" id="GO:0031593">
    <property type="term" value="F:polyubiquitin modification-dependent protein binding"/>
    <property type="evidence" value="ECO:0007669"/>
    <property type="project" value="TreeGrafter"/>
</dbReference>
<dbReference type="InterPro" id="IPR023238">
    <property type="entry name" value="FAM175"/>
</dbReference>
<reference evidence="1 2" key="1">
    <citation type="journal article" date="2014" name="Agronomy (Basel)">
        <title>A Draft Genome Sequence for Ensete ventricosum, the Drought-Tolerant Tree Against Hunger.</title>
        <authorList>
            <person name="Harrison J."/>
            <person name="Moore K.A."/>
            <person name="Paszkiewicz K."/>
            <person name="Jones T."/>
            <person name="Grant M."/>
            <person name="Ambacheew D."/>
            <person name="Muzemil S."/>
            <person name="Studholme D.J."/>
        </authorList>
    </citation>
    <scope>NUCLEOTIDE SEQUENCE [LARGE SCALE GENOMIC DNA]</scope>
</reference>
<sequence length="268" mass="29584">MLVIGNSAVTIIADIHSKFFKSFAVGIGRRQQPPRRHHNRPPFPRLPRLLLRGRLIPPSLRNAASLLGWFSGRRRSPLRPSMRERAVSISLFRTLDLLDTNAPPNRSLESLDLLHRPSIFLLSSSTTGKQAVHTHEYRRCPRAEIPGHRQCGASVQGAVQLLLSVVSLAMDAVSAEGSGRGRTGDGEQESLNRLQELARGQHLLDSSTRGFGAERLERLVGPAATGYTSELEDLYGKMLLKLESFGQARGGEFSQNLRAGLAYAFLYL</sequence>
<gene>
    <name evidence="1" type="ORF">B296_00016785</name>
</gene>
<proteinExistence type="predicted"/>
<evidence type="ECO:0000313" key="2">
    <source>
        <dbReference type="Proteomes" id="UP000287651"/>
    </source>
</evidence>
<comment type="caution">
    <text evidence="1">The sequence shown here is derived from an EMBL/GenBank/DDBJ whole genome shotgun (WGS) entry which is preliminary data.</text>
</comment>
<organism evidence="1 2">
    <name type="scientific">Ensete ventricosum</name>
    <name type="common">Abyssinian banana</name>
    <name type="synonym">Musa ensete</name>
    <dbReference type="NCBI Taxonomy" id="4639"/>
    <lineage>
        <taxon>Eukaryota</taxon>
        <taxon>Viridiplantae</taxon>
        <taxon>Streptophyta</taxon>
        <taxon>Embryophyta</taxon>
        <taxon>Tracheophyta</taxon>
        <taxon>Spermatophyta</taxon>
        <taxon>Magnoliopsida</taxon>
        <taxon>Liliopsida</taxon>
        <taxon>Zingiberales</taxon>
        <taxon>Musaceae</taxon>
        <taxon>Ensete</taxon>
    </lineage>
</organism>
<evidence type="ECO:0000313" key="1">
    <source>
        <dbReference type="EMBL" id="RRT61323.1"/>
    </source>
</evidence>